<organism evidence="1 2">
    <name type="scientific">Candidatus Gottesmanbacteria bacterium GW2011_GWB1_49_7</name>
    <dbReference type="NCBI Taxonomy" id="1618448"/>
    <lineage>
        <taxon>Bacteria</taxon>
        <taxon>Candidatus Gottesmaniibacteriota</taxon>
    </lineage>
</organism>
<dbReference type="AlphaFoldDB" id="A0A0G1VUW9"/>
<evidence type="ECO:0000313" key="2">
    <source>
        <dbReference type="Proteomes" id="UP000034588"/>
    </source>
</evidence>
<reference evidence="1 2" key="1">
    <citation type="journal article" date="2015" name="Nature">
        <title>rRNA introns, odd ribosomes, and small enigmatic genomes across a large radiation of phyla.</title>
        <authorList>
            <person name="Brown C.T."/>
            <person name="Hug L.A."/>
            <person name="Thomas B.C."/>
            <person name="Sharon I."/>
            <person name="Castelle C.J."/>
            <person name="Singh A."/>
            <person name="Wilkins M.J."/>
            <person name="Williams K.H."/>
            <person name="Banfield J.F."/>
        </authorList>
    </citation>
    <scope>NUCLEOTIDE SEQUENCE [LARGE SCALE GENOMIC DNA]</scope>
</reference>
<accession>A0A0G1VUW9</accession>
<dbReference type="Proteomes" id="UP000034588">
    <property type="component" value="Unassembled WGS sequence"/>
</dbReference>
<evidence type="ECO:0000313" key="1">
    <source>
        <dbReference type="EMBL" id="KKW10288.1"/>
    </source>
</evidence>
<name>A0A0G1VUW9_9BACT</name>
<gene>
    <name evidence="1" type="ORF">UY48_C0042G0015</name>
</gene>
<proteinExistence type="predicted"/>
<protein>
    <submittedName>
        <fullName evidence="1">Uncharacterized protein</fullName>
    </submittedName>
</protein>
<comment type="caution">
    <text evidence="1">The sequence shown here is derived from an EMBL/GenBank/DDBJ whole genome shotgun (WGS) entry which is preliminary data.</text>
</comment>
<sequence length="104" mass="11467">MDTPPTVTIQKETLENIISTIQFLEKQNTQLIHIVRNAVVISVGNGVLLCRRGPRVWSAIHSDKAKPNNKSQRLSIESALVLAAQMGAEPESLNLVQLNIDLID</sequence>
<dbReference type="EMBL" id="LCQD01000042">
    <property type="protein sequence ID" value="KKW10288.1"/>
    <property type="molecule type" value="Genomic_DNA"/>
</dbReference>